<sequence>MPRTFLPTSPHFVLPARLIRYTRVGFISVGTVMIAYSLVLLVQRKIHLGTLLPLAIGAALTGHGIYWQRLQNWLRQHPTWRRLWQGVWLGFGVWLVSFIGFCVLLNQHLHHTPATDTARAIVVLGSGFKNGQPTPTLALRLDRAAQLANQAPNALIVLTGGFGIGKTQSEAEVMANYLHARYGIAARRMALETKSTSTALNIANSLPILRAHGIAPTDPVVVVTSDFHTLRAQKIARRQGLAHVTMADAPTPPLMRPAVWLREYFAFISGWVLGEF</sequence>
<dbReference type="RefSeq" id="WP_067056062.1">
    <property type="nucleotide sequence ID" value="NZ_MXAO01000087.1"/>
</dbReference>
<dbReference type="GO" id="GO:0005886">
    <property type="term" value="C:plasma membrane"/>
    <property type="evidence" value="ECO:0007669"/>
    <property type="project" value="TreeGrafter"/>
</dbReference>
<dbReference type="InterPro" id="IPR051599">
    <property type="entry name" value="Cell_Envelope_Assoc"/>
</dbReference>
<gene>
    <name evidence="3" type="ORF">NCTC11091_01362</name>
</gene>
<name>A0A378Q5U8_9GAMM</name>
<organism evidence="3 4">
    <name type="scientific">Faucicola atlantae</name>
    <dbReference type="NCBI Taxonomy" id="34059"/>
    <lineage>
        <taxon>Bacteria</taxon>
        <taxon>Pseudomonadati</taxon>
        <taxon>Pseudomonadota</taxon>
        <taxon>Gammaproteobacteria</taxon>
        <taxon>Moraxellales</taxon>
        <taxon>Moraxellaceae</taxon>
        <taxon>Faucicola</taxon>
    </lineage>
</organism>
<dbReference type="CDD" id="cd06259">
    <property type="entry name" value="YdcF-like"/>
    <property type="match status" value="1"/>
</dbReference>
<dbReference type="EMBL" id="UGQA01000001">
    <property type="protein sequence ID" value="STY95568.1"/>
    <property type="molecule type" value="Genomic_DNA"/>
</dbReference>
<feature type="transmembrane region" description="Helical" evidence="1">
    <location>
        <begin position="87"/>
        <end position="105"/>
    </location>
</feature>
<protein>
    <submittedName>
        <fullName evidence="3">DUF218 domain</fullName>
    </submittedName>
</protein>
<dbReference type="AlphaFoldDB" id="A0A378Q5U8"/>
<evidence type="ECO:0000259" key="2">
    <source>
        <dbReference type="Pfam" id="PF02698"/>
    </source>
</evidence>
<dbReference type="InterPro" id="IPR003848">
    <property type="entry name" value="DUF218"/>
</dbReference>
<dbReference type="Pfam" id="PF02698">
    <property type="entry name" value="DUF218"/>
    <property type="match status" value="1"/>
</dbReference>
<feature type="domain" description="DUF218" evidence="2">
    <location>
        <begin position="120"/>
        <end position="265"/>
    </location>
</feature>
<feature type="transmembrane region" description="Helical" evidence="1">
    <location>
        <begin position="20"/>
        <end position="41"/>
    </location>
</feature>
<keyword evidence="1" id="KW-0812">Transmembrane</keyword>
<proteinExistence type="predicted"/>
<keyword evidence="1" id="KW-1133">Transmembrane helix</keyword>
<dbReference type="Proteomes" id="UP000255193">
    <property type="component" value="Unassembled WGS sequence"/>
</dbReference>
<dbReference type="PANTHER" id="PTHR30336">
    <property type="entry name" value="INNER MEMBRANE PROTEIN, PROBABLE PERMEASE"/>
    <property type="match status" value="1"/>
</dbReference>
<reference evidence="3 4" key="1">
    <citation type="submission" date="2018-06" db="EMBL/GenBank/DDBJ databases">
        <authorList>
            <consortium name="Pathogen Informatics"/>
            <person name="Doyle S."/>
        </authorList>
    </citation>
    <scope>NUCLEOTIDE SEQUENCE [LARGE SCALE GENOMIC DNA]</scope>
    <source>
        <strain evidence="3 4">NCTC11091</strain>
    </source>
</reference>
<feature type="transmembrane region" description="Helical" evidence="1">
    <location>
        <begin position="48"/>
        <end position="67"/>
    </location>
</feature>
<dbReference type="PANTHER" id="PTHR30336:SF20">
    <property type="entry name" value="DUF218 DOMAIN-CONTAINING PROTEIN"/>
    <property type="match status" value="1"/>
</dbReference>
<evidence type="ECO:0000256" key="1">
    <source>
        <dbReference type="SAM" id="Phobius"/>
    </source>
</evidence>
<accession>A0A378Q5U8</accession>
<keyword evidence="1" id="KW-0472">Membrane</keyword>
<dbReference type="InterPro" id="IPR014729">
    <property type="entry name" value="Rossmann-like_a/b/a_fold"/>
</dbReference>
<evidence type="ECO:0000313" key="3">
    <source>
        <dbReference type="EMBL" id="STY95568.1"/>
    </source>
</evidence>
<dbReference type="Gene3D" id="3.40.50.620">
    <property type="entry name" value="HUPs"/>
    <property type="match status" value="1"/>
</dbReference>
<evidence type="ECO:0000313" key="4">
    <source>
        <dbReference type="Proteomes" id="UP000255193"/>
    </source>
</evidence>